<sequence>MFCCCRDKPANSGGGDVPLPPPKDGKGEKIDTRQFTDAPITHPVETQPIRIGPESTEKREALEISAKSQQSGRLVKEVKEEAVAKTVASSQSVAPSQTQSQNSSQARRPQQSQSPSQSESDMKHQTVINVGGSNPGVVNPSSPPEPSQAMTETERTILSEIDKLAGAVDSVEGAAAMSRADAKKCASVYANQLVALTSQVRKEAEKMSEAGLQTAVERLEKVAARLENARIPVGTQRWWWGYGKLVVDSVVWPDEVNPFVTAFDDLVGAAFAKYVSCSAAIGGDVKKQADLVEAAFREQRQFLVVASKSKAPSQDAMMSVVKPMAAKIQAVQDFRENNRRSEFFNHLSAISESIAAFGWIAVSPAPGPYVKEMMDSGTFYTNRVLKDYKEKDPKHVEWVKSWLAVLNPLQDYIKEFHRTGVTWNPKVRAPNSLA</sequence>
<dbReference type="EMBL" id="JACVVK020000791">
    <property type="protein sequence ID" value="KAK7445682.1"/>
    <property type="molecule type" value="Genomic_DNA"/>
</dbReference>
<evidence type="ECO:0000256" key="1">
    <source>
        <dbReference type="ARBA" id="ARBA00007659"/>
    </source>
</evidence>
<dbReference type="SUPFAM" id="SSF101278">
    <property type="entry name" value="N-terminal domain of adenylylcyclase associated protein, CAP"/>
    <property type="match status" value="1"/>
</dbReference>
<comment type="similarity">
    <text evidence="1">Belongs to the CAP family.</text>
</comment>
<feature type="compositionally biased region" description="Low complexity" evidence="2">
    <location>
        <begin position="129"/>
        <end position="140"/>
    </location>
</feature>
<proteinExistence type="inferred from homology"/>
<evidence type="ECO:0000313" key="4">
    <source>
        <dbReference type="EMBL" id="KAK7445682.1"/>
    </source>
</evidence>
<feature type="domain" description="CAP N-terminal" evidence="3">
    <location>
        <begin position="263"/>
        <end position="421"/>
    </location>
</feature>
<reference evidence="4 5" key="1">
    <citation type="journal article" date="2023" name="Sci. Data">
        <title>Genome assembly of the Korean intertidal mud-creeper Batillaria attramentaria.</title>
        <authorList>
            <person name="Patra A.K."/>
            <person name="Ho P.T."/>
            <person name="Jun S."/>
            <person name="Lee S.J."/>
            <person name="Kim Y."/>
            <person name="Won Y.J."/>
        </authorList>
    </citation>
    <scope>NUCLEOTIDE SEQUENCE [LARGE SCALE GENOMIC DNA]</scope>
    <source>
        <strain evidence="4">Wonlab-2016</strain>
    </source>
</reference>
<feature type="compositionally biased region" description="Low complexity" evidence="2">
    <location>
        <begin position="99"/>
        <end position="118"/>
    </location>
</feature>
<dbReference type="AlphaFoldDB" id="A0ABD0J0H8"/>
<evidence type="ECO:0000256" key="2">
    <source>
        <dbReference type="SAM" id="MobiDB-lite"/>
    </source>
</evidence>
<evidence type="ECO:0000313" key="5">
    <source>
        <dbReference type="Proteomes" id="UP001519460"/>
    </source>
</evidence>
<accession>A0ABD0J0H8</accession>
<dbReference type="Pfam" id="PF21938">
    <property type="entry name" value="CAP_N"/>
    <property type="match status" value="1"/>
</dbReference>
<gene>
    <name evidence="4" type="ORF">BaRGS_00040332</name>
</gene>
<dbReference type="Proteomes" id="UP001519460">
    <property type="component" value="Unassembled WGS sequence"/>
</dbReference>
<feature type="compositionally biased region" description="Polar residues" evidence="2">
    <location>
        <begin position="87"/>
        <end position="98"/>
    </location>
</feature>
<evidence type="ECO:0000259" key="3">
    <source>
        <dbReference type="Pfam" id="PF21938"/>
    </source>
</evidence>
<feature type="compositionally biased region" description="Basic and acidic residues" evidence="2">
    <location>
        <begin position="23"/>
        <end position="34"/>
    </location>
</feature>
<protein>
    <recommendedName>
        <fullName evidence="3">CAP N-terminal domain-containing protein</fullName>
    </recommendedName>
</protein>
<dbReference type="InterPro" id="IPR001837">
    <property type="entry name" value="Adenylate_cyclase-assoc_CAP"/>
</dbReference>
<comment type="caution">
    <text evidence="4">The sequence shown here is derived from an EMBL/GenBank/DDBJ whole genome shotgun (WGS) entry which is preliminary data.</text>
</comment>
<feature type="region of interest" description="Disordered" evidence="2">
    <location>
        <begin position="1"/>
        <end position="153"/>
    </location>
</feature>
<dbReference type="InterPro" id="IPR053950">
    <property type="entry name" value="CAP_N"/>
</dbReference>
<name>A0ABD0J0H8_9CAEN</name>
<dbReference type="FunFam" id="1.25.40.330:FF:000001">
    <property type="entry name" value="Adenylyl cyclase-associated protein"/>
    <property type="match status" value="1"/>
</dbReference>
<dbReference type="PANTHER" id="PTHR10652:SF0">
    <property type="entry name" value="ADENYLYL CYCLASE-ASSOCIATED PROTEIN"/>
    <property type="match status" value="1"/>
</dbReference>
<dbReference type="Gene3D" id="1.25.40.330">
    <property type="entry name" value="Adenylate cyclase-associated CAP, N-terminal domain"/>
    <property type="match status" value="1"/>
</dbReference>
<dbReference type="InterPro" id="IPR036222">
    <property type="entry name" value="CAP_N_sf"/>
</dbReference>
<feature type="compositionally biased region" description="Basic and acidic residues" evidence="2">
    <location>
        <begin position="74"/>
        <end position="83"/>
    </location>
</feature>
<keyword evidence="5" id="KW-1185">Reference proteome</keyword>
<organism evidence="4 5">
    <name type="scientific">Batillaria attramentaria</name>
    <dbReference type="NCBI Taxonomy" id="370345"/>
    <lineage>
        <taxon>Eukaryota</taxon>
        <taxon>Metazoa</taxon>
        <taxon>Spiralia</taxon>
        <taxon>Lophotrochozoa</taxon>
        <taxon>Mollusca</taxon>
        <taxon>Gastropoda</taxon>
        <taxon>Caenogastropoda</taxon>
        <taxon>Sorbeoconcha</taxon>
        <taxon>Cerithioidea</taxon>
        <taxon>Batillariidae</taxon>
        <taxon>Batillaria</taxon>
    </lineage>
</organism>
<dbReference type="PANTHER" id="PTHR10652">
    <property type="entry name" value="ADENYLYL CYCLASE-ASSOCIATED PROTEIN"/>
    <property type="match status" value="1"/>
</dbReference>